<comment type="caution">
    <text evidence="1">The sequence shown here is derived from an EMBL/GenBank/DDBJ whole genome shotgun (WGS) entry which is preliminary data.</text>
</comment>
<evidence type="ECO:0000313" key="1">
    <source>
        <dbReference type="EMBL" id="KAI9898060.1"/>
    </source>
</evidence>
<protein>
    <submittedName>
        <fullName evidence="1">Uncharacterized protein</fullName>
    </submittedName>
</protein>
<dbReference type="EMBL" id="CM047945">
    <property type="protein sequence ID" value="KAI9898060.1"/>
    <property type="molecule type" value="Genomic_DNA"/>
</dbReference>
<dbReference type="Proteomes" id="UP001163324">
    <property type="component" value="Chromosome 6"/>
</dbReference>
<evidence type="ECO:0000313" key="2">
    <source>
        <dbReference type="Proteomes" id="UP001163324"/>
    </source>
</evidence>
<accession>A0ACC0UX01</accession>
<sequence>MAPPSVWLLALLHSGSVVAASAVAGGMSISRQVRLGNVEYFVPPTASWHVEDWDPAVLGAEAEGDLVPLTVVALTVVTLTDQDDDEKLEDILRDYAERDDVWNSMFEQAILVDTENKGNSSNATTPDGFGSGSGSLLRHGMLKVGEWKGVTTNGTLTNGPYFLHRYTGKAYQAYRLYADTSQAFLQSSYQDPDGNHHPLPAAIASDAGLTIAVPSRLYHATPPPANKPLAGIRISVKDLFHLRGLRTSFGNKALYSLSPRQNATAAAVQRLVDAGAVVVGKNKLSEFGYGGPFATEHVDYLLPVNPRGDGYNSPGDSSGGGGSAVASYDWLDASLGTDTGGSVRAPAHVNGVLGNRPTQDGVSARGALPLSPTLDTVGVLARDPAIWSRINAALLEDDDDAWEKQYARYPSQIIVDPVALRDMQDYNVTHPELSAAIHAFTSALANVTSAAVNRTNFEMRWDETRPRPDDGLDGLPLGQVVHEGYRNITAYEQWDRLGRVFVGAHKALHDGEFPHVTPRVRDRWLWANGSDAGGVYHRDMAYLDVYRRWAARNFLVPDEESCSNALFVYFSPPSYAYLYKPDVSTDSANPFINNLLTQTYSAQADLLSLNITLSCSTDLGTEASCASARRALDDFSAYENRLSPLLAVSLAGFPDVCVPLGSFSMGDETWSNSTTKEQRLPLGVDIVAARGCDAMLHRLVGELHQRGVVKKPRTGSIV</sequence>
<gene>
    <name evidence="1" type="ORF">N3K66_006420</name>
</gene>
<proteinExistence type="predicted"/>
<organism evidence="1 2">
    <name type="scientific">Trichothecium roseum</name>
    <dbReference type="NCBI Taxonomy" id="47278"/>
    <lineage>
        <taxon>Eukaryota</taxon>
        <taxon>Fungi</taxon>
        <taxon>Dikarya</taxon>
        <taxon>Ascomycota</taxon>
        <taxon>Pezizomycotina</taxon>
        <taxon>Sordariomycetes</taxon>
        <taxon>Hypocreomycetidae</taxon>
        <taxon>Hypocreales</taxon>
        <taxon>Hypocreales incertae sedis</taxon>
        <taxon>Trichothecium</taxon>
    </lineage>
</organism>
<reference evidence="1" key="1">
    <citation type="submission" date="2022-10" db="EMBL/GenBank/DDBJ databases">
        <title>Complete Genome of Trichothecium roseum strain YXFP-22015, a Plant Pathogen Isolated from Citrus.</title>
        <authorList>
            <person name="Wang Y."/>
            <person name="Zhu L."/>
        </authorList>
    </citation>
    <scope>NUCLEOTIDE SEQUENCE</scope>
    <source>
        <strain evidence="1">YXFP-22015</strain>
    </source>
</reference>
<name>A0ACC0UX01_9HYPO</name>
<keyword evidence="2" id="KW-1185">Reference proteome</keyword>